<dbReference type="PRINTS" id="PR00919">
    <property type="entry name" value="THERMOPTASE"/>
</dbReference>
<evidence type="ECO:0000313" key="11">
    <source>
        <dbReference type="Proteomes" id="UP000324781"/>
    </source>
</evidence>
<evidence type="ECO:0000256" key="3">
    <source>
        <dbReference type="ARBA" id="ARBA00001947"/>
    </source>
</evidence>
<dbReference type="OrthoDB" id="9803993at2"/>
<evidence type="ECO:0000256" key="2">
    <source>
        <dbReference type="ARBA" id="ARBA00001946"/>
    </source>
</evidence>
<dbReference type="PANTHER" id="PTHR34448:SF3">
    <property type="entry name" value="AMINOPEPTIDASE AMPS"/>
    <property type="match status" value="1"/>
</dbReference>
<comment type="similarity">
    <text evidence="4">Belongs to the peptidase M29 family.</text>
</comment>
<comment type="cofactor">
    <cofactor evidence="2">
        <name>Mg(2+)</name>
        <dbReference type="ChEBI" id="CHEBI:18420"/>
    </cofactor>
</comment>
<dbReference type="GO" id="GO:0004177">
    <property type="term" value="F:aminopeptidase activity"/>
    <property type="evidence" value="ECO:0007669"/>
    <property type="project" value="UniProtKB-KW"/>
</dbReference>
<evidence type="ECO:0000256" key="9">
    <source>
        <dbReference type="ARBA" id="ARBA00023049"/>
    </source>
</evidence>
<dbReference type="Gene3D" id="3.40.1830.10">
    <property type="entry name" value="Thermophilic metalloprotease (M29)"/>
    <property type="match status" value="1"/>
</dbReference>
<evidence type="ECO:0000256" key="5">
    <source>
        <dbReference type="ARBA" id="ARBA00022438"/>
    </source>
</evidence>
<evidence type="ECO:0000256" key="6">
    <source>
        <dbReference type="ARBA" id="ARBA00022670"/>
    </source>
</evidence>
<gene>
    <name evidence="10" type="ORF">SAMN05444373_1002103</name>
</gene>
<dbReference type="GO" id="GO:0046872">
    <property type="term" value="F:metal ion binding"/>
    <property type="evidence" value="ECO:0007669"/>
    <property type="project" value="UniProtKB-KW"/>
</dbReference>
<dbReference type="AlphaFoldDB" id="A0A1M6B837"/>
<accession>A0A1M6B837</accession>
<dbReference type="Proteomes" id="UP000324781">
    <property type="component" value="Unassembled WGS sequence"/>
</dbReference>
<protein>
    <submittedName>
        <fullName evidence="10">Aminopeptidase II. Metallo peptidase. MEROPS family M29</fullName>
    </submittedName>
</protein>
<dbReference type="SUPFAM" id="SSF144052">
    <property type="entry name" value="Thermophilic metalloprotease-like"/>
    <property type="match status" value="1"/>
</dbReference>
<dbReference type="PANTHER" id="PTHR34448">
    <property type="entry name" value="AMINOPEPTIDASE"/>
    <property type="match status" value="1"/>
</dbReference>
<comment type="cofactor">
    <cofactor evidence="1">
        <name>Co(2+)</name>
        <dbReference type="ChEBI" id="CHEBI:48828"/>
    </cofactor>
</comment>
<keyword evidence="5 10" id="KW-0031">Aminopeptidase</keyword>
<dbReference type="Pfam" id="PF02073">
    <property type="entry name" value="Peptidase_M29"/>
    <property type="match status" value="1"/>
</dbReference>
<proteinExistence type="inferred from homology"/>
<evidence type="ECO:0000256" key="8">
    <source>
        <dbReference type="ARBA" id="ARBA00022801"/>
    </source>
</evidence>
<name>A0A1M6B837_9FIRM</name>
<evidence type="ECO:0000313" key="10">
    <source>
        <dbReference type="EMBL" id="SHI44909.1"/>
    </source>
</evidence>
<evidence type="ECO:0000256" key="4">
    <source>
        <dbReference type="ARBA" id="ARBA00008236"/>
    </source>
</evidence>
<keyword evidence="11" id="KW-1185">Reference proteome</keyword>
<dbReference type="InterPro" id="IPR052170">
    <property type="entry name" value="M29_Exopeptidase"/>
</dbReference>
<dbReference type="GO" id="GO:0008237">
    <property type="term" value="F:metallopeptidase activity"/>
    <property type="evidence" value="ECO:0007669"/>
    <property type="project" value="UniProtKB-KW"/>
</dbReference>
<dbReference type="InterPro" id="IPR035097">
    <property type="entry name" value="M29_N-terminal"/>
</dbReference>
<sequence length="409" mass="46033">MNRSILEKYARLAIKTGINIQPGQIVVINAPLDCAEFARIAAETAYREGAGDVVINWYDELFQKIRYLNAPDQVFDSFPEWRRMLYVDHAREGAAFLSIYADDPELMREVSPERLARANKAKNTALKEYYERIMSNRNSWSIIALPTMSWASRVFPEDAPDKAIEKLWDAIIKAVRLDAADPVAVWKDHLKSLKQRLDFLNGHRFRFLKFHNSLGTDLTIELPKEHLWTGGADYTPEGVEFIANMPTEEVFTLPLRTGVNGTAVASMPLSYNGRLIKDFSLTFKEGRIVDFKAGEGYDSLKTLIETDEGSRYLGEVALVPADSPIAKSNILFLNTLFDENASCHLAIGRAYPTNLRNGIQMSQEELDEAGVNDSIVHEDFMIGTPDMDITGILPDGGEIPVFRNGRFAF</sequence>
<dbReference type="EMBL" id="FQZP01000002">
    <property type="protein sequence ID" value="SHI44909.1"/>
    <property type="molecule type" value="Genomic_DNA"/>
</dbReference>
<keyword evidence="6" id="KW-0645">Protease</keyword>
<comment type="cofactor">
    <cofactor evidence="3">
        <name>Zn(2+)</name>
        <dbReference type="ChEBI" id="CHEBI:29105"/>
    </cofactor>
</comment>
<keyword evidence="7" id="KW-0479">Metal-binding</keyword>
<evidence type="ECO:0000256" key="1">
    <source>
        <dbReference type="ARBA" id="ARBA00001941"/>
    </source>
</evidence>
<keyword evidence="9" id="KW-0482">Metalloprotease</keyword>
<dbReference type="GO" id="GO:0006508">
    <property type="term" value="P:proteolysis"/>
    <property type="evidence" value="ECO:0007669"/>
    <property type="project" value="UniProtKB-KW"/>
</dbReference>
<dbReference type="InterPro" id="IPR000787">
    <property type="entry name" value="Peptidase_M29"/>
</dbReference>
<dbReference type="RefSeq" id="WP_149677502.1">
    <property type="nucleotide sequence ID" value="NZ_DAONMB010000027.1"/>
</dbReference>
<keyword evidence="8" id="KW-0378">Hydrolase</keyword>
<evidence type="ECO:0000256" key="7">
    <source>
        <dbReference type="ARBA" id="ARBA00022723"/>
    </source>
</evidence>
<reference evidence="10 11" key="1">
    <citation type="submission" date="2016-11" db="EMBL/GenBank/DDBJ databases">
        <authorList>
            <person name="Varghese N."/>
            <person name="Submissions S."/>
        </authorList>
    </citation>
    <scope>NUCLEOTIDE SEQUENCE [LARGE SCALE GENOMIC DNA]</scope>
    <source>
        <strain evidence="10 11">DSM 19027</strain>
    </source>
</reference>
<organism evidence="10 11">
    <name type="scientific">Thermoclostridium caenicola</name>
    <dbReference type="NCBI Taxonomy" id="659425"/>
    <lineage>
        <taxon>Bacteria</taxon>
        <taxon>Bacillati</taxon>
        <taxon>Bacillota</taxon>
        <taxon>Clostridia</taxon>
        <taxon>Eubacteriales</taxon>
        <taxon>Oscillospiraceae</taxon>
        <taxon>Thermoclostridium</taxon>
    </lineage>
</organism>